<proteinExistence type="predicted"/>
<evidence type="ECO:0008006" key="3">
    <source>
        <dbReference type="Google" id="ProtNLM"/>
    </source>
</evidence>
<dbReference type="PANTHER" id="PTHR11558">
    <property type="entry name" value="SPERMIDINE/SPERMINE SYNTHASE"/>
    <property type="match status" value="1"/>
</dbReference>
<organism evidence="1 2">
    <name type="scientific">Cylicocyclus nassatus</name>
    <name type="common">Nematode worm</name>
    <dbReference type="NCBI Taxonomy" id="53992"/>
    <lineage>
        <taxon>Eukaryota</taxon>
        <taxon>Metazoa</taxon>
        <taxon>Ecdysozoa</taxon>
        <taxon>Nematoda</taxon>
        <taxon>Chromadorea</taxon>
        <taxon>Rhabditida</taxon>
        <taxon>Rhabditina</taxon>
        <taxon>Rhabditomorpha</taxon>
        <taxon>Strongyloidea</taxon>
        <taxon>Strongylidae</taxon>
        <taxon>Cylicocyclus</taxon>
    </lineage>
</organism>
<gene>
    <name evidence="1" type="ORF">CYNAS_LOCUS6895</name>
</gene>
<dbReference type="GO" id="GO:0004766">
    <property type="term" value="F:spermidine synthase activity"/>
    <property type="evidence" value="ECO:0007669"/>
    <property type="project" value="TreeGrafter"/>
</dbReference>
<evidence type="ECO:0000313" key="2">
    <source>
        <dbReference type="Proteomes" id="UP001176961"/>
    </source>
</evidence>
<dbReference type="EMBL" id="CATQJL010000112">
    <property type="protein sequence ID" value="CAJ0594912.1"/>
    <property type="molecule type" value="Genomic_DNA"/>
</dbReference>
<dbReference type="GO" id="GO:0005829">
    <property type="term" value="C:cytosol"/>
    <property type="evidence" value="ECO:0007669"/>
    <property type="project" value="TreeGrafter"/>
</dbReference>
<dbReference type="InterPro" id="IPR001045">
    <property type="entry name" value="Spermi_synthase"/>
</dbReference>
<reference evidence="1" key="1">
    <citation type="submission" date="2023-07" db="EMBL/GenBank/DDBJ databases">
        <authorList>
            <consortium name="CYATHOMIX"/>
        </authorList>
    </citation>
    <scope>NUCLEOTIDE SEQUENCE</scope>
    <source>
        <strain evidence="1">N/A</strain>
    </source>
</reference>
<dbReference type="SUPFAM" id="SSF53335">
    <property type="entry name" value="S-adenosyl-L-methionine-dependent methyltransferases"/>
    <property type="match status" value="1"/>
</dbReference>
<name>A0AA36GMP8_CYLNA</name>
<evidence type="ECO:0000313" key="1">
    <source>
        <dbReference type="EMBL" id="CAJ0594912.1"/>
    </source>
</evidence>
<sequence>MRVRPKSRRLFQCITILLLLLCSFYVLQNFYDWSDINAQSELSDKEFAEVFEETYGGDRILEVLELEDGGHIRIIDRPVLSSGKLRAVRYADVKGGFHSYAALLTPKRLTRKDIDTSHWRVDKTVLAQNYYYYRMLAALALCDLIKFTHDCNAHILSVGLGGSTIDGFLHQFFPQMNITVVEISRQVVNMAKKWFGFVENDYHRVVVSDGVKFIAEAAKKGNVFDAILLDACSSDQVEGIICPHESFLSEGVLKNIAHMLPKRGFFVVNVLSEDLKVDEVYQILTKKFKEFFAYCNRLQRPFSMNQVVYCSHQPPTRKPPIDLQQLLNKTFTQSSISFVFI</sequence>
<dbReference type="GO" id="GO:0008295">
    <property type="term" value="P:spermidine biosynthetic process"/>
    <property type="evidence" value="ECO:0007669"/>
    <property type="project" value="TreeGrafter"/>
</dbReference>
<dbReference type="Pfam" id="PF01564">
    <property type="entry name" value="Spermine_synth"/>
    <property type="match status" value="1"/>
</dbReference>
<dbReference type="InterPro" id="IPR029063">
    <property type="entry name" value="SAM-dependent_MTases_sf"/>
</dbReference>
<dbReference type="PANTHER" id="PTHR11558:SF11">
    <property type="entry name" value="SPERMIDINE SYNTHASE"/>
    <property type="match status" value="1"/>
</dbReference>
<protein>
    <recommendedName>
        <fullName evidence="3">Methyltransferase-like protein 13</fullName>
    </recommendedName>
</protein>
<dbReference type="Proteomes" id="UP001176961">
    <property type="component" value="Unassembled WGS sequence"/>
</dbReference>
<keyword evidence="2" id="KW-1185">Reference proteome</keyword>
<comment type="caution">
    <text evidence="1">The sequence shown here is derived from an EMBL/GenBank/DDBJ whole genome shotgun (WGS) entry which is preliminary data.</text>
</comment>
<dbReference type="Gene3D" id="3.40.50.150">
    <property type="entry name" value="Vaccinia Virus protein VP39"/>
    <property type="match status" value="1"/>
</dbReference>
<accession>A0AA36GMP8</accession>
<dbReference type="AlphaFoldDB" id="A0AA36GMP8"/>